<dbReference type="RefSeq" id="WP_158230011.1">
    <property type="nucleotide sequence ID" value="NZ_BEWI01000030.1"/>
</dbReference>
<gene>
    <name evidence="4" type="ORF">H5V43_14020</name>
    <name evidence="3" type="ORF">SFOMI_0902</name>
</gene>
<evidence type="ECO:0000313" key="4">
    <source>
        <dbReference type="EMBL" id="QOT71195.1"/>
    </source>
</evidence>
<keyword evidence="1" id="KW-0238">DNA-binding</keyword>
<dbReference type="EMBL" id="CP060035">
    <property type="protein sequence ID" value="QOT71195.1"/>
    <property type="molecule type" value="Genomic_DNA"/>
</dbReference>
<protein>
    <recommendedName>
        <fullName evidence="2">Phage integrase central domain-containing protein</fullName>
    </recommendedName>
</protein>
<reference evidence="6" key="5">
    <citation type="submission" date="2020-08" db="EMBL/GenBank/DDBJ databases">
        <title>Complete genome sequence of Sphingobium barthaii strain KK22, a high-molecular-weight polycyclic aromatic hydrocarbon-degrading soil bacterium.</title>
        <authorList>
            <person name="Mori J.F."/>
            <person name="Kanaly R.A."/>
        </authorList>
    </citation>
    <scope>NUCLEOTIDE SEQUENCE [LARGE SCALE GENOMIC DNA]</scope>
    <source>
        <strain evidence="6">KK22</strain>
    </source>
</reference>
<evidence type="ECO:0000313" key="5">
    <source>
        <dbReference type="Proteomes" id="UP000221538"/>
    </source>
</evidence>
<dbReference type="Proteomes" id="UP000593663">
    <property type="component" value="Chromosome 1"/>
</dbReference>
<reference evidence="3 5" key="1">
    <citation type="journal article" date="2013" name="Biodegradation">
        <title>Occurrence of 4-tert-butylphenol (4-t-BP) biodegradation in an aquatic sample caused by the presence of Spirodela polyrrhiza and isolation of a 4-t-BP-utilizing bacterium.</title>
        <authorList>
            <person name="Ogata Y."/>
            <person name="Toyama T."/>
            <person name="Yu N."/>
            <person name="Wang X."/>
            <person name="Sei K."/>
            <person name="Ike M."/>
        </authorList>
    </citation>
    <scope>NUCLEOTIDE SEQUENCE [LARGE SCALE GENOMIC DNA]</scope>
    <source>
        <strain evidence="3 5">OMI</strain>
    </source>
</reference>
<dbReference type="InterPro" id="IPR053876">
    <property type="entry name" value="Phage_int_M"/>
</dbReference>
<dbReference type="EMBL" id="BEWI01000030">
    <property type="protein sequence ID" value="GAY20378.1"/>
    <property type="molecule type" value="Genomic_DNA"/>
</dbReference>
<reference evidence="4" key="6">
    <citation type="journal article" date="2021" name="Microbiol. Resour. Announc.">
        <title>Complete Genome Sequence of Sphingobium barthaii KK22, a High-Molecular-Weight Polycyclic Aromatic Hydrocarbon-Degrading Soil Bacterium.</title>
        <authorList>
            <person name="Mori J.F."/>
            <person name="Kanaly R.A."/>
        </authorList>
    </citation>
    <scope>NUCLEOTIDE SEQUENCE</scope>
    <source>
        <strain evidence="4">KK22</strain>
    </source>
</reference>
<sequence length="68" mass="7573">MAEIAPSKIPWLLDKAYPKIGNRPVAKITAQEVVAVLRSIDATSRYESASYADPSWAHLPLRRRDHGS</sequence>
<evidence type="ECO:0000259" key="2">
    <source>
        <dbReference type="Pfam" id="PF22022"/>
    </source>
</evidence>
<dbReference type="GO" id="GO:0003677">
    <property type="term" value="F:DNA binding"/>
    <property type="evidence" value="ECO:0007669"/>
    <property type="project" value="UniProtKB-KW"/>
</dbReference>
<evidence type="ECO:0000256" key="1">
    <source>
        <dbReference type="ARBA" id="ARBA00023125"/>
    </source>
</evidence>
<dbReference type="InterPro" id="IPR010998">
    <property type="entry name" value="Integrase_recombinase_N"/>
</dbReference>
<evidence type="ECO:0000313" key="3">
    <source>
        <dbReference type="EMBL" id="GAY20378.1"/>
    </source>
</evidence>
<name>A0A292ZB75_SPHSA</name>
<dbReference type="KEGG" id="sbar:H5V43_14020"/>
<dbReference type="Proteomes" id="UP000221538">
    <property type="component" value="Unassembled WGS sequence"/>
</dbReference>
<dbReference type="Pfam" id="PF22022">
    <property type="entry name" value="Phage_int_M"/>
    <property type="match status" value="1"/>
</dbReference>
<organism evidence="3 5">
    <name type="scientific">Sphingobium fuliginis (strain ATCC 27551)</name>
    <dbReference type="NCBI Taxonomy" id="336203"/>
    <lineage>
        <taxon>Bacteria</taxon>
        <taxon>Pseudomonadati</taxon>
        <taxon>Pseudomonadota</taxon>
        <taxon>Alphaproteobacteria</taxon>
        <taxon>Sphingomonadales</taxon>
        <taxon>Sphingomonadaceae</taxon>
        <taxon>Sphingobium</taxon>
    </lineage>
</organism>
<feature type="domain" description="Phage integrase central" evidence="2">
    <location>
        <begin position="8"/>
        <end position="50"/>
    </location>
</feature>
<reference evidence="3" key="4">
    <citation type="submission" date="2017-10" db="EMBL/GenBank/DDBJ databases">
        <authorList>
            <person name="Banno H."/>
            <person name="Chua N.-H."/>
        </authorList>
    </citation>
    <scope>NUCLEOTIDE SEQUENCE</scope>
    <source>
        <strain evidence="3">OMI</strain>
    </source>
</reference>
<accession>A0A292ZB75</accession>
<dbReference type="AlphaFoldDB" id="A0A292ZB75"/>
<evidence type="ECO:0000313" key="6">
    <source>
        <dbReference type="Proteomes" id="UP000593663"/>
    </source>
</evidence>
<proteinExistence type="predicted"/>
<reference evidence="3" key="3">
    <citation type="submission" date="2017-10" db="EMBL/GenBank/DDBJ databases">
        <title>Bioaugmenting a lab-scale membrane bioreactor with Sphingobium fuliginis OMI to degrade 4-tert-butylphenol.</title>
        <authorList>
            <person name="Takada K."/>
            <person name="Shiba T."/>
            <person name="Soda S."/>
            <person name="Inoue D."/>
            <person name="Miyake M."/>
            <person name="Eguchi M."/>
            <person name="Ike M."/>
        </authorList>
    </citation>
    <scope>NUCLEOTIDE SEQUENCE</scope>
    <source>
        <strain evidence="3">OMI</strain>
    </source>
</reference>
<dbReference type="Gene3D" id="1.10.150.130">
    <property type="match status" value="1"/>
</dbReference>
<reference evidence="3 5" key="2">
    <citation type="journal article" date="2013" name="Environ. Sci. Technol.">
        <title>The 4-tert-butylphenol-utilizing bacterium Sphingobium fuliginis OMI can degrade bisphenols via phenolic ring hydroxylation and meta-cleavage pathway.</title>
        <authorList>
            <person name="Ogata Y."/>
            <person name="Goda S."/>
            <person name="Toyama T."/>
            <person name="Sei K."/>
            <person name="Ike M."/>
        </authorList>
    </citation>
    <scope>NUCLEOTIDE SEQUENCE [LARGE SCALE GENOMIC DNA]</scope>
    <source>
        <strain evidence="3 5">OMI</strain>
    </source>
</reference>